<evidence type="ECO:0000256" key="1">
    <source>
        <dbReference type="SAM" id="Phobius"/>
    </source>
</evidence>
<keyword evidence="3" id="KW-1185">Reference proteome</keyword>
<organism evidence="2 3">
    <name type="scientific">Undibacterium rugosum</name>
    <dbReference type="NCBI Taxonomy" id="2762291"/>
    <lineage>
        <taxon>Bacteria</taxon>
        <taxon>Pseudomonadati</taxon>
        <taxon>Pseudomonadota</taxon>
        <taxon>Betaproteobacteria</taxon>
        <taxon>Burkholderiales</taxon>
        <taxon>Oxalobacteraceae</taxon>
        <taxon>Undibacterium</taxon>
    </lineage>
</organism>
<evidence type="ECO:0000313" key="3">
    <source>
        <dbReference type="Proteomes" id="UP000612361"/>
    </source>
</evidence>
<accession>A0A923I3Y0</accession>
<dbReference type="RefSeq" id="WP_186882710.1">
    <property type="nucleotide sequence ID" value="NZ_JACOGG010000042.1"/>
</dbReference>
<feature type="transmembrane region" description="Helical" evidence="1">
    <location>
        <begin position="221"/>
        <end position="241"/>
    </location>
</feature>
<sequence>MTICFFIANFITTIYNKSLFFIRTSVRYASSLNDYQPTNRGSGSPAGALSSHVRGTMMLRKLHRISALLLAVFAIVHIINHLVGLAGLEAHIAFMHSFRAVYRYPLVEAMLLAAVTFQIFSGLLFVVRGWKHRRGFIPWLQAGSGAYLAFFFLNHVGAVLFGRSALLLDTNIYYAAAGLYVHPFQYFFAPYYFLAVLAFFTHSGCALYWQFPAKSRFARQLAVSLPVVLGFGVSLLIVLMLSGKFYPIEIPTEYKATFGARS</sequence>
<evidence type="ECO:0000313" key="2">
    <source>
        <dbReference type="EMBL" id="MBC3937231.1"/>
    </source>
</evidence>
<feature type="transmembrane region" description="Helical" evidence="1">
    <location>
        <begin position="67"/>
        <end position="86"/>
    </location>
</feature>
<keyword evidence="1" id="KW-0472">Membrane</keyword>
<comment type="caution">
    <text evidence="2">The sequence shown here is derived from an EMBL/GenBank/DDBJ whole genome shotgun (WGS) entry which is preliminary data.</text>
</comment>
<reference evidence="2" key="1">
    <citation type="submission" date="2020-08" db="EMBL/GenBank/DDBJ databases">
        <title>Novel species isolated from subtropical streams in China.</title>
        <authorList>
            <person name="Lu H."/>
        </authorList>
    </citation>
    <scope>NUCLEOTIDE SEQUENCE</scope>
    <source>
        <strain evidence="2">CY7W</strain>
    </source>
</reference>
<dbReference type="SUPFAM" id="SSF81343">
    <property type="entry name" value="Fumarate reductase respiratory complex transmembrane subunits"/>
    <property type="match status" value="1"/>
</dbReference>
<proteinExistence type="predicted"/>
<dbReference type="Proteomes" id="UP000612361">
    <property type="component" value="Unassembled WGS sequence"/>
</dbReference>
<dbReference type="GO" id="GO:0016020">
    <property type="term" value="C:membrane"/>
    <property type="evidence" value="ECO:0007669"/>
    <property type="project" value="InterPro"/>
</dbReference>
<name>A0A923I3Y0_9BURK</name>
<protein>
    <submittedName>
        <fullName evidence="2">Uncharacterized protein</fullName>
    </submittedName>
</protein>
<dbReference type="AlphaFoldDB" id="A0A923I3Y0"/>
<dbReference type="EMBL" id="JACOGG010000042">
    <property type="protein sequence ID" value="MBC3937231.1"/>
    <property type="molecule type" value="Genomic_DNA"/>
</dbReference>
<keyword evidence="1" id="KW-1133">Transmembrane helix</keyword>
<feature type="transmembrane region" description="Helical" evidence="1">
    <location>
        <begin position="106"/>
        <end position="127"/>
    </location>
</feature>
<keyword evidence="1" id="KW-0812">Transmembrane</keyword>
<feature type="transmembrane region" description="Helical" evidence="1">
    <location>
        <begin position="188"/>
        <end position="209"/>
    </location>
</feature>
<gene>
    <name evidence="2" type="ORF">H8K47_17900</name>
</gene>
<feature type="transmembrane region" description="Helical" evidence="1">
    <location>
        <begin position="147"/>
        <end position="168"/>
    </location>
</feature>
<dbReference type="InterPro" id="IPR034804">
    <property type="entry name" value="SQR/QFR_C/D"/>
</dbReference>